<accession>A0A0P1F679</accession>
<dbReference type="PANTHER" id="PTHR43877">
    <property type="entry name" value="AMINOALKYLPHOSPHONATE N-ACETYLTRANSFERASE-RELATED-RELATED"/>
    <property type="match status" value="1"/>
</dbReference>
<evidence type="ECO:0000313" key="5">
    <source>
        <dbReference type="EMBL" id="CUH71936.1"/>
    </source>
</evidence>
<keyword evidence="2" id="KW-0012">Acyltransferase</keyword>
<dbReference type="AlphaFoldDB" id="A0A0P1F679"/>
<dbReference type="OrthoDB" id="9789603at2"/>
<evidence type="ECO:0000256" key="1">
    <source>
        <dbReference type="ARBA" id="ARBA00022679"/>
    </source>
</evidence>
<evidence type="ECO:0000259" key="3">
    <source>
        <dbReference type="PROSITE" id="PS51186"/>
    </source>
</evidence>
<dbReference type="Pfam" id="PF00583">
    <property type="entry name" value="Acetyltransf_1"/>
    <property type="match status" value="1"/>
</dbReference>
<proteinExistence type="predicted"/>
<reference evidence="4 6" key="1">
    <citation type="submission" date="2015-09" db="EMBL/GenBank/DDBJ databases">
        <authorList>
            <person name="Rodrigo-Torres L."/>
            <person name="Arahal D.R."/>
        </authorList>
    </citation>
    <scope>NUCLEOTIDE SEQUENCE [LARGE SCALE GENOMIC DNA]</scope>
    <source>
        <strain evidence="4 6">CECT 5118</strain>
    </source>
</reference>
<evidence type="ECO:0000313" key="7">
    <source>
        <dbReference type="Proteomes" id="UP000051887"/>
    </source>
</evidence>
<name>A0A0P1F679_9RHOB</name>
<dbReference type="InterPro" id="IPR016181">
    <property type="entry name" value="Acyl_CoA_acyltransferase"/>
</dbReference>
<dbReference type="InterPro" id="IPR050832">
    <property type="entry name" value="Bact_Acetyltransf"/>
</dbReference>
<gene>
    <name evidence="4" type="ORF">TL5118_00461</name>
    <name evidence="5" type="ORF">TL5120_01731</name>
</gene>
<dbReference type="EMBL" id="CYSC01000027">
    <property type="protein sequence ID" value="CUH71936.1"/>
    <property type="molecule type" value="Genomic_DNA"/>
</dbReference>
<reference evidence="5 7" key="2">
    <citation type="submission" date="2015-09" db="EMBL/GenBank/DDBJ databases">
        <authorList>
            <consortium name="Swine Surveillance"/>
        </authorList>
    </citation>
    <scope>NUCLEOTIDE SEQUENCE [LARGE SCALE GENOMIC DNA]</scope>
    <source>
        <strain evidence="5 7">5120</strain>
    </source>
</reference>
<feature type="domain" description="N-acetyltransferase" evidence="3">
    <location>
        <begin position="3"/>
        <end position="154"/>
    </location>
</feature>
<evidence type="ECO:0000313" key="4">
    <source>
        <dbReference type="EMBL" id="CUH63422.1"/>
    </source>
</evidence>
<dbReference type="Gene3D" id="3.40.630.30">
    <property type="match status" value="1"/>
</dbReference>
<keyword evidence="1 5" id="KW-0808">Transferase</keyword>
<dbReference type="EMBL" id="CYSB01000005">
    <property type="protein sequence ID" value="CUH63422.1"/>
    <property type="molecule type" value="Genomic_DNA"/>
</dbReference>
<evidence type="ECO:0000313" key="6">
    <source>
        <dbReference type="Proteomes" id="UP000051086"/>
    </source>
</evidence>
<dbReference type="SUPFAM" id="SSF55729">
    <property type="entry name" value="Acyl-CoA N-acyltransferases (Nat)"/>
    <property type="match status" value="1"/>
</dbReference>
<protein>
    <submittedName>
        <fullName evidence="5">Aminoalkylphosphonic acid N-acetyltransferase</fullName>
    </submittedName>
</protein>
<dbReference type="Proteomes" id="UP000051086">
    <property type="component" value="Unassembled WGS sequence"/>
</dbReference>
<sequence length="154" mass="16969">MGVVFREANRDEVPEIVALLRDDVLGQGREAATLDPYFAAFDQMQAERGNLLFVGIDDSRAEGARVVATYQLTFISGLSLKAARRAQIESVRVHSDLRGQGLGEAMFADAEDRARAAGCGLLQLTTNKARNDAQRFYDRLGYVDSHVGYKKTLD</sequence>
<evidence type="ECO:0000256" key="2">
    <source>
        <dbReference type="ARBA" id="ARBA00023315"/>
    </source>
</evidence>
<dbReference type="InterPro" id="IPR000182">
    <property type="entry name" value="GNAT_dom"/>
</dbReference>
<dbReference type="PROSITE" id="PS51186">
    <property type="entry name" value="GNAT"/>
    <property type="match status" value="1"/>
</dbReference>
<dbReference type="GO" id="GO:0016747">
    <property type="term" value="F:acyltransferase activity, transferring groups other than amino-acyl groups"/>
    <property type="evidence" value="ECO:0007669"/>
    <property type="project" value="InterPro"/>
</dbReference>
<organism evidence="5 7">
    <name type="scientific">Thalassovita autumnalis</name>
    <dbReference type="NCBI Taxonomy" id="2072972"/>
    <lineage>
        <taxon>Bacteria</taxon>
        <taxon>Pseudomonadati</taxon>
        <taxon>Pseudomonadota</taxon>
        <taxon>Alphaproteobacteria</taxon>
        <taxon>Rhodobacterales</taxon>
        <taxon>Roseobacteraceae</taxon>
        <taxon>Thalassovita</taxon>
    </lineage>
</organism>
<dbReference type="RefSeq" id="WP_058243187.1">
    <property type="nucleotide sequence ID" value="NZ_CYSB01000005.1"/>
</dbReference>
<dbReference type="Proteomes" id="UP000051887">
    <property type="component" value="Unassembled WGS sequence"/>
</dbReference>
<keyword evidence="6" id="KW-1185">Reference proteome</keyword>